<gene>
    <name evidence="2" type="ORF">HJC23_009883</name>
</gene>
<proteinExistence type="predicted"/>
<dbReference type="AlphaFoldDB" id="A0ABD3QC87"/>
<reference evidence="2 3" key="1">
    <citation type="journal article" date="2020" name="G3 (Bethesda)">
        <title>Improved Reference Genome for Cyclotella cryptica CCMP332, a Model for Cell Wall Morphogenesis, Salinity Adaptation, and Lipid Production in Diatoms (Bacillariophyta).</title>
        <authorList>
            <person name="Roberts W.R."/>
            <person name="Downey K.M."/>
            <person name="Ruck E.C."/>
            <person name="Traller J.C."/>
            <person name="Alverson A.J."/>
        </authorList>
    </citation>
    <scope>NUCLEOTIDE SEQUENCE [LARGE SCALE GENOMIC DNA]</scope>
    <source>
        <strain evidence="2 3">CCMP332</strain>
    </source>
</reference>
<keyword evidence="3" id="KW-1185">Reference proteome</keyword>
<comment type="caution">
    <text evidence="2">The sequence shown here is derived from an EMBL/GenBank/DDBJ whole genome shotgun (WGS) entry which is preliminary data.</text>
</comment>
<sequence>MSITRSYRYHQENIHAVQPHELKLRDEILKTLVNKSQAFPNEVDEENRDEEVESPMKYATLSDTKSEYTTKKLHRIKRRLFLDAVNSSHVQGTSNYECNCGSPKTRGRE</sequence>
<evidence type="ECO:0000313" key="3">
    <source>
        <dbReference type="Proteomes" id="UP001516023"/>
    </source>
</evidence>
<dbReference type="EMBL" id="JABMIG020000054">
    <property type="protein sequence ID" value="KAL3797519.1"/>
    <property type="molecule type" value="Genomic_DNA"/>
</dbReference>
<evidence type="ECO:0000313" key="2">
    <source>
        <dbReference type="EMBL" id="KAL3797519.1"/>
    </source>
</evidence>
<evidence type="ECO:0000256" key="1">
    <source>
        <dbReference type="SAM" id="MobiDB-lite"/>
    </source>
</evidence>
<name>A0ABD3QC87_9STRA</name>
<dbReference type="Proteomes" id="UP001516023">
    <property type="component" value="Unassembled WGS sequence"/>
</dbReference>
<accession>A0ABD3QC87</accession>
<organism evidence="2 3">
    <name type="scientific">Cyclotella cryptica</name>
    <dbReference type="NCBI Taxonomy" id="29204"/>
    <lineage>
        <taxon>Eukaryota</taxon>
        <taxon>Sar</taxon>
        <taxon>Stramenopiles</taxon>
        <taxon>Ochrophyta</taxon>
        <taxon>Bacillariophyta</taxon>
        <taxon>Coscinodiscophyceae</taxon>
        <taxon>Thalassiosirophycidae</taxon>
        <taxon>Stephanodiscales</taxon>
        <taxon>Stephanodiscaceae</taxon>
        <taxon>Cyclotella</taxon>
    </lineage>
</organism>
<protein>
    <submittedName>
        <fullName evidence="2">Uncharacterized protein</fullName>
    </submittedName>
</protein>
<feature type="region of interest" description="Disordered" evidence="1">
    <location>
        <begin position="90"/>
        <end position="109"/>
    </location>
</feature>